<evidence type="ECO:0000256" key="3">
    <source>
        <dbReference type="ARBA" id="ARBA00022692"/>
    </source>
</evidence>
<keyword evidence="2" id="KW-1003">Cell membrane</keyword>
<dbReference type="AlphaFoldDB" id="A0A645ET79"/>
<feature type="domain" description="DUF2179" evidence="6">
    <location>
        <begin position="7"/>
        <end position="43"/>
    </location>
</feature>
<evidence type="ECO:0000256" key="1">
    <source>
        <dbReference type="ARBA" id="ARBA00004651"/>
    </source>
</evidence>
<comment type="caution">
    <text evidence="7">The sequence shown here is derived from an EMBL/GenBank/DDBJ whole genome shotgun (WGS) entry which is preliminary data.</text>
</comment>
<accession>A0A645ET79</accession>
<protein>
    <recommendedName>
        <fullName evidence="6">DUF2179 domain-containing protein</fullName>
    </recommendedName>
</protein>
<evidence type="ECO:0000256" key="4">
    <source>
        <dbReference type="ARBA" id="ARBA00022989"/>
    </source>
</evidence>
<keyword evidence="3" id="KW-0812">Transmembrane</keyword>
<comment type="subcellular location">
    <subcellularLocation>
        <location evidence="1">Cell membrane</location>
        <topology evidence="1">Multi-pass membrane protein</topology>
    </subcellularLocation>
</comment>
<dbReference type="Pfam" id="PF10035">
    <property type="entry name" value="DUF2179"/>
    <property type="match status" value="1"/>
</dbReference>
<evidence type="ECO:0000256" key="5">
    <source>
        <dbReference type="ARBA" id="ARBA00023136"/>
    </source>
</evidence>
<dbReference type="GO" id="GO:0005886">
    <property type="term" value="C:plasma membrane"/>
    <property type="evidence" value="ECO:0007669"/>
    <property type="project" value="UniProtKB-SubCell"/>
</dbReference>
<evidence type="ECO:0000259" key="6">
    <source>
        <dbReference type="Pfam" id="PF10035"/>
    </source>
</evidence>
<name>A0A645ET79_9ZZZZ</name>
<proteinExistence type="predicted"/>
<organism evidence="7">
    <name type="scientific">bioreactor metagenome</name>
    <dbReference type="NCBI Taxonomy" id="1076179"/>
    <lineage>
        <taxon>unclassified sequences</taxon>
        <taxon>metagenomes</taxon>
        <taxon>ecological metagenomes</taxon>
    </lineage>
</organism>
<reference evidence="7" key="1">
    <citation type="submission" date="2019-08" db="EMBL/GenBank/DDBJ databases">
        <authorList>
            <person name="Kucharzyk K."/>
            <person name="Murdoch R.W."/>
            <person name="Higgins S."/>
            <person name="Loffler F."/>
        </authorList>
    </citation>
    <scope>NUCLEOTIDE SEQUENCE</scope>
</reference>
<evidence type="ECO:0000313" key="7">
    <source>
        <dbReference type="EMBL" id="MPN04422.1"/>
    </source>
</evidence>
<gene>
    <name evidence="7" type="ORF">SDC9_151660</name>
</gene>
<dbReference type="EMBL" id="VSSQ01050332">
    <property type="protein sequence ID" value="MPN04422.1"/>
    <property type="molecule type" value="Genomic_DNA"/>
</dbReference>
<keyword evidence="4" id="KW-1133">Transmembrane helix</keyword>
<dbReference type="InterPro" id="IPR019264">
    <property type="entry name" value="DUF2179"/>
</dbReference>
<keyword evidence="5" id="KW-0472">Membrane</keyword>
<sequence>MNLVRLKIVTICSPRESMLIKMFIANEDPNAFVNVLPVTSVWGKGLGFESLA</sequence>
<evidence type="ECO:0000256" key="2">
    <source>
        <dbReference type="ARBA" id="ARBA00022475"/>
    </source>
</evidence>